<dbReference type="Proteomes" id="UP000008694">
    <property type="component" value="Unassembled WGS sequence"/>
</dbReference>
<dbReference type="AlphaFoldDB" id="D7KPU6"/>
<sequence>MRPDDSSYFSFFFHFPARFSVNRIKPKIRTDYLLRCHSIIFYAAINELPQIAPEATVVAASSPPHLARIISSLTAFSIFL</sequence>
<organism evidence="2">
    <name type="scientific">Arabidopsis lyrata subsp. lyrata</name>
    <name type="common">Lyre-leaved rock-cress</name>
    <dbReference type="NCBI Taxonomy" id="81972"/>
    <lineage>
        <taxon>Eukaryota</taxon>
        <taxon>Viridiplantae</taxon>
        <taxon>Streptophyta</taxon>
        <taxon>Embryophyta</taxon>
        <taxon>Tracheophyta</taxon>
        <taxon>Spermatophyta</taxon>
        <taxon>Magnoliopsida</taxon>
        <taxon>eudicotyledons</taxon>
        <taxon>Gunneridae</taxon>
        <taxon>Pentapetalae</taxon>
        <taxon>rosids</taxon>
        <taxon>malvids</taxon>
        <taxon>Brassicales</taxon>
        <taxon>Brassicaceae</taxon>
        <taxon>Camelineae</taxon>
        <taxon>Arabidopsis</taxon>
    </lineage>
</organism>
<dbReference type="Gramene" id="scaffold_104254.1">
    <property type="protein sequence ID" value="scaffold_104254.1"/>
    <property type="gene ID" value="scaffold_104254.1"/>
</dbReference>
<dbReference type="HOGENOM" id="CLU_2592994_0_0_1"/>
<keyword evidence="2" id="KW-1185">Reference proteome</keyword>
<accession>D7KPU6</accession>
<evidence type="ECO:0000313" key="2">
    <source>
        <dbReference type="Proteomes" id="UP000008694"/>
    </source>
</evidence>
<dbReference type="EMBL" id="GL348713">
    <property type="protein sequence ID" value="EFH70280.1"/>
    <property type="molecule type" value="Genomic_DNA"/>
</dbReference>
<evidence type="ECO:0000313" key="1">
    <source>
        <dbReference type="EMBL" id="EFH70280.1"/>
    </source>
</evidence>
<reference evidence="2" key="1">
    <citation type="journal article" date="2011" name="Nat. Genet.">
        <title>The Arabidopsis lyrata genome sequence and the basis of rapid genome size change.</title>
        <authorList>
            <person name="Hu T.T."/>
            <person name="Pattyn P."/>
            <person name="Bakker E.G."/>
            <person name="Cao J."/>
            <person name="Cheng J.-F."/>
            <person name="Clark R.M."/>
            <person name="Fahlgren N."/>
            <person name="Fawcett J.A."/>
            <person name="Grimwood J."/>
            <person name="Gundlach H."/>
            <person name="Haberer G."/>
            <person name="Hollister J.D."/>
            <person name="Ossowski S."/>
            <person name="Ottilar R.P."/>
            <person name="Salamov A.A."/>
            <person name="Schneeberger K."/>
            <person name="Spannagl M."/>
            <person name="Wang X."/>
            <person name="Yang L."/>
            <person name="Nasrallah M.E."/>
            <person name="Bergelson J."/>
            <person name="Carrington J.C."/>
            <person name="Gaut B.S."/>
            <person name="Schmutz J."/>
            <person name="Mayer K.F.X."/>
            <person name="Van de Peer Y."/>
            <person name="Grigoriev I.V."/>
            <person name="Nordborg M."/>
            <person name="Weigel D."/>
            <person name="Guo Y.-L."/>
        </authorList>
    </citation>
    <scope>NUCLEOTIDE SEQUENCE [LARGE SCALE GENOMIC DNA]</scope>
    <source>
        <strain evidence="2">cv. MN47</strain>
    </source>
</reference>
<gene>
    <name evidence="1" type="ORF">ARALYDRAFT_891460</name>
</gene>
<protein>
    <submittedName>
        <fullName evidence="1">Predicted protein</fullName>
    </submittedName>
</protein>
<name>D7KPU6_ARALL</name>
<proteinExistence type="predicted"/>